<dbReference type="CDD" id="cd06261">
    <property type="entry name" value="TM_PBP2"/>
    <property type="match status" value="1"/>
</dbReference>
<evidence type="ECO:0000256" key="5">
    <source>
        <dbReference type="ARBA" id="ARBA00022692"/>
    </source>
</evidence>
<evidence type="ECO:0000256" key="4">
    <source>
        <dbReference type="ARBA" id="ARBA00022519"/>
    </source>
</evidence>
<reference evidence="10" key="1">
    <citation type="submission" date="2021-04" db="EMBL/GenBank/DDBJ databases">
        <title>Draft genome assembly of strain Phenylobacterium sp. 20VBR1 using MiniION and Illumina platforms.</title>
        <authorList>
            <person name="Thomas F.A."/>
            <person name="Krishnan K.P."/>
            <person name="Sinha R.K."/>
        </authorList>
    </citation>
    <scope>NUCLEOTIDE SEQUENCE</scope>
    <source>
        <strain evidence="10">20VBR1</strain>
    </source>
</reference>
<dbReference type="InterPro" id="IPR000515">
    <property type="entry name" value="MetI-like"/>
</dbReference>
<keyword evidence="7 8" id="KW-0472">Membrane</keyword>
<sequence>MNDGLISTVLRRGFLSLVALFIAAPLVVVIGVSFNQTRRMSFPPTELSLKWYKAFFTDAGWMKSLETSLTISLLAALIAVTIALPIAYAVWRYNSKAAKGLAGVGSGLFLLPGVVTALMFSAFWGMVGHVGRIENVILSHSVILLGVPVAMLSVGFQSIEKALIEAAHTMGAGDAEAFRMVVRPAMTPYILCALVYVFVLSLNEYLIAYMVAGFSVQTLPIRVFTALRSGYEPTMCVGAVIFILLGFAAFSLLAAIGDLPKLMGRNRPLEA</sequence>
<feature type="transmembrane region" description="Helical" evidence="8">
    <location>
        <begin position="236"/>
        <end position="256"/>
    </location>
</feature>
<evidence type="ECO:0000313" key="10">
    <source>
        <dbReference type="EMBL" id="MBR7618527.1"/>
    </source>
</evidence>
<evidence type="ECO:0000313" key="11">
    <source>
        <dbReference type="Proteomes" id="UP000622580"/>
    </source>
</evidence>
<evidence type="ECO:0000256" key="6">
    <source>
        <dbReference type="ARBA" id="ARBA00022989"/>
    </source>
</evidence>
<keyword evidence="11" id="KW-1185">Reference proteome</keyword>
<keyword evidence="6 8" id="KW-1133">Transmembrane helix</keyword>
<dbReference type="RefSeq" id="WP_215338405.1">
    <property type="nucleotide sequence ID" value="NZ_JAGSGD010000001.1"/>
</dbReference>
<dbReference type="GO" id="GO:0055085">
    <property type="term" value="P:transmembrane transport"/>
    <property type="evidence" value="ECO:0007669"/>
    <property type="project" value="InterPro"/>
</dbReference>
<protein>
    <submittedName>
        <fullName evidence="10">ABC transporter permease</fullName>
    </submittedName>
</protein>
<evidence type="ECO:0000256" key="7">
    <source>
        <dbReference type="ARBA" id="ARBA00023136"/>
    </source>
</evidence>
<accession>A0A941HVT6</accession>
<feature type="transmembrane region" description="Helical" evidence="8">
    <location>
        <begin position="103"/>
        <end position="125"/>
    </location>
</feature>
<dbReference type="AlphaFoldDB" id="A0A941HVT6"/>
<keyword evidence="4" id="KW-0997">Cell inner membrane</keyword>
<comment type="subcellular location">
    <subcellularLocation>
        <location evidence="1">Cell inner membrane</location>
        <topology evidence="1">Multi-pass membrane protein</topology>
    </subcellularLocation>
    <subcellularLocation>
        <location evidence="8">Cell membrane</location>
        <topology evidence="8">Multi-pass membrane protein</topology>
    </subcellularLocation>
</comment>
<evidence type="ECO:0000256" key="1">
    <source>
        <dbReference type="ARBA" id="ARBA00004429"/>
    </source>
</evidence>
<dbReference type="SUPFAM" id="SSF161098">
    <property type="entry name" value="MetI-like"/>
    <property type="match status" value="1"/>
</dbReference>
<evidence type="ECO:0000256" key="3">
    <source>
        <dbReference type="ARBA" id="ARBA00022475"/>
    </source>
</evidence>
<keyword evidence="5 8" id="KW-0812">Transmembrane</keyword>
<feature type="transmembrane region" description="Helical" evidence="8">
    <location>
        <begin position="12"/>
        <end position="34"/>
    </location>
</feature>
<evidence type="ECO:0000259" key="9">
    <source>
        <dbReference type="PROSITE" id="PS50928"/>
    </source>
</evidence>
<evidence type="ECO:0000256" key="8">
    <source>
        <dbReference type="RuleBase" id="RU363032"/>
    </source>
</evidence>
<keyword evidence="3" id="KW-1003">Cell membrane</keyword>
<dbReference type="PANTHER" id="PTHR43357">
    <property type="entry name" value="INNER MEMBRANE ABC TRANSPORTER PERMEASE PROTEIN YDCV"/>
    <property type="match status" value="1"/>
</dbReference>
<comment type="caution">
    <text evidence="10">The sequence shown here is derived from an EMBL/GenBank/DDBJ whole genome shotgun (WGS) entry which is preliminary data.</text>
</comment>
<dbReference type="PANTHER" id="PTHR43357:SF4">
    <property type="entry name" value="INNER MEMBRANE ABC TRANSPORTER PERMEASE PROTEIN YDCV"/>
    <property type="match status" value="1"/>
</dbReference>
<dbReference type="Proteomes" id="UP000622580">
    <property type="component" value="Unassembled WGS sequence"/>
</dbReference>
<keyword evidence="2 8" id="KW-0813">Transport</keyword>
<organism evidence="10 11">
    <name type="scientific">Phenylobacterium glaciei</name>
    <dbReference type="NCBI Taxonomy" id="2803784"/>
    <lineage>
        <taxon>Bacteria</taxon>
        <taxon>Pseudomonadati</taxon>
        <taxon>Pseudomonadota</taxon>
        <taxon>Alphaproteobacteria</taxon>
        <taxon>Caulobacterales</taxon>
        <taxon>Caulobacteraceae</taxon>
        <taxon>Phenylobacterium</taxon>
    </lineage>
</organism>
<dbReference type="InterPro" id="IPR035906">
    <property type="entry name" value="MetI-like_sf"/>
</dbReference>
<evidence type="ECO:0000256" key="2">
    <source>
        <dbReference type="ARBA" id="ARBA00022448"/>
    </source>
</evidence>
<feature type="transmembrane region" description="Helical" evidence="8">
    <location>
        <begin position="71"/>
        <end position="91"/>
    </location>
</feature>
<proteinExistence type="inferred from homology"/>
<gene>
    <name evidence="10" type="ORF">JKL49_03925</name>
</gene>
<name>A0A941HVT6_9CAUL</name>
<feature type="domain" description="ABC transmembrane type-1" evidence="9">
    <location>
        <begin position="65"/>
        <end position="253"/>
    </location>
</feature>
<dbReference type="PROSITE" id="PS50928">
    <property type="entry name" value="ABC_TM1"/>
    <property type="match status" value="1"/>
</dbReference>
<comment type="similarity">
    <text evidence="8">Belongs to the binding-protein-dependent transport system permease family.</text>
</comment>
<feature type="transmembrane region" description="Helical" evidence="8">
    <location>
        <begin position="137"/>
        <end position="159"/>
    </location>
</feature>
<dbReference type="Pfam" id="PF00528">
    <property type="entry name" value="BPD_transp_1"/>
    <property type="match status" value="1"/>
</dbReference>
<dbReference type="GO" id="GO:0005886">
    <property type="term" value="C:plasma membrane"/>
    <property type="evidence" value="ECO:0007669"/>
    <property type="project" value="UniProtKB-SubCell"/>
</dbReference>
<dbReference type="EMBL" id="JAGSGD010000001">
    <property type="protein sequence ID" value="MBR7618527.1"/>
    <property type="molecule type" value="Genomic_DNA"/>
</dbReference>
<dbReference type="Gene3D" id="1.10.3720.10">
    <property type="entry name" value="MetI-like"/>
    <property type="match status" value="1"/>
</dbReference>